<keyword evidence="6" id="KW-0832">Ubl conjugation</keyword>
<evidence type="ECO:0000256" key="5">
    <source>
        <dbReference type="ARBA" id="ARBA00022553"/>
    </source>
</evidence>
<evidence type="ECO:0000256" key="7">
    <source>
        <dbReference type="ARBA" id="ARBA00023015"/>
    </source>
</evidence>
<evidence type="ECO:0000256" key="1">
    <source>
        <dbReference type="ARBA" id="ARBA00004123"/>
    </source>
</evidence>
<dbReference type="InterPro" id="IPR040221">
    <property type="entry name" value="CDCA7/CDA7L"/>
</dbReference>
<keyword evidence="8" id="KW-0804">Transcription</keyword>
<evidence type="ECO:0000256" key="9">
    <source>
        <dbReference type="ARBA" id="ARBA00023242"/>
    </source>
</evidence>
<dbReference type="InterPro" id="IPR018866">
    <property type="entry name" value="Znf-4CXXC_R1"/>
</dbReference>
<proteinExistence type="predicted"/>
<feature type="region of interest" description="Disordered" evidence="10">
    <location>
        <begin position="222"/>
        <end position="265"/>
    </location>
</feature>
<evidence type="ECO:0000256" key="2">
    <source>
        <dbReference type="ARBA" id="ARBA00004496"/>
    </source>
</evidence>
<accession>A0A2P4TG23</accession>
<evidence type="ECO:0000256" key="10">
    <source>
        <dbReference type="SAM" id="MobiDB-lite"/>
    </source>
</evidence>
<dbReference type="AlphaFoldDB" id="A0A2P4TG23"/>
<feature type="region of interest" description="Disordered" evidence="10">
    <location>
        <begin position="142"/>
        <end position="170"/>
    </location>
</feature>
<feature type="domain" description="Zinc-finger" evidence="11">
    <location>
        <begin position="325"/>
        <end position="422"/>
    </location>
</feature>
<dbReference type="PANTHER" id="PTHR31169">
    <property type="entry name" value="OS05G0300700 PROTEIN"/>
    <property type="match status" value="1"/>
</dbReference>
<gene>
    <name evidence="12" type="ORF">CIB84_000939</name>
</gene>
<dbReference type="PANTHER" id="PTHR31169:SF2">
    <property type="entry name" value="CELL DIVISION CYCLE-ASSOCIATED PROTEIN 7"/>
    <property type="match status" value="1"/>
</dbReference>
<dbReference type="GO" id="GO:0006355">
    <property type="term" value="P:regulation of DNA-templated transcription"/>
    <property type="evidence" value="ECO:0007669"/>
    <property type="project" value="InterPro"/>
</dbReference>
<dbReference type="EMBL" id="PPHD01000588">
    <property type="protein sequence ID" value="POI35309.1"/>
    <property type="molecule type" value="Genomic_DNA"/>
</dbReference>
<evidence type="ECO:0000256" key="4">
    <source>
        <dbReference type="ARBA" id="ARBA00022499"/>
    </source>
</evidence>
<dbReference type="OrthoDB" id="298344at2759"/>
<evidence type="ECO:0000313" key="12">
    <source>
        <dbReference type="EMBL" id="POI35309.1"/>
    </source>
</evidence>
<keyword evidence="13" id="KW-1185">Reference proteome</keyword>
<evidence type="ECO:0000313" key="13">
    <source>
        <dbReference type="Proteomes" id="UP000237246"/>
    </source>
</evidence>
<comment type="caution">
    <text evidence="12">The sequence shown here is derived from an EMBL/GenBank/DDBJ whole genome shotgun (WGS) entry which is preliminary data.</text>
</comment>
<keyword evidence="3" id="KW-0963">Cytoplasm</keyword>
<dbReference type="Pfam" id="PF10497">
    <property type="entry name" value="zf-4CXXC_R1"/>
    <property type="match status" value="1"/>
</dbReference>
<evidence type="ECO:0000256" key="3">
    <source>
        <dbReference type="ARBA" id="ARBA00022490"/>
    </source>
</evidence>
<evidence type="ECO:0000256" key="6">
    <source>
        <dbReference type="ARBA" id="ARBA00022843"/>
    </source>
</evidence>
<dbReference type="GO" id="GO:0005634">
    <property type="term" value="C:nucleus"/>
    <property type="evidence" value="ECO:0007669"/>
    <property type="project" value="UniProtKB-SubCell"/>
</dbReference>
<evidence type="ECO:0000259" key="11">
    <source>
        <dbReference type="Pfam" id="PF10497"/>
    </source>
</evidence>
<comment type="subcellular location">
    <subcellularLocation>
        <location evidence="2">Cytoplasm</location>
    </subcellularLocation>
    <subcellularLocation>
        <location evidence="1">Nucleus</location>
    </subcellularLocation>
</comment>
<keyword evidence="7" id="KW-0805">Transcription regulation</keyword>
<feature type="region of interest" description="Disordered" evidence="10">
    <location>
        <begin position="46"/>
        <end position="69"/>
    </location>
</feature>
<keyword evidence="4" id="KW-1017">Isopeptide bond</keyword>
<dbReference type="Proteomes" id="UP000237246">
    <property type="component" value="Unassembled WGS sequence"/>
</dbReference>
<dbReference type="GO" id="GO:0005737">
    <property type="term" value="C:cytoplasm"/>
    <property type="evidence" value="ECO:0007669"/>
    <property type="project" value="UniProtKB-SubCell"/>
</dbReference>
<reference evidence="12 13" key="1">
    <citation type="submission" date="2018-01" db="EMBL/GenBank/DDBJ databases">
        <title>Comparison of the Chinese Bamboo Partridge and Red Junglefowl genome sequences highlights the importance of demography in genome evolution.</title>
        <authorList>
            <person name="Tiley G.P."/>
            <person name="Kimball R.T."/>
            <person name="Braun E.L."/>
            <person name="Burleigh J.G."/>
        </authorList>
    </citation>
    <scope>NUCLEOTIDE SEQUENCE [LARGE SCALE GENOMIC DNA]</scope>
    <source>
        <strain evidence="12">RTK389</strain>
        <tissue evidence="12">Blood</tissue>
    </source>
</reference>
<keyword evidence="5" id="KW-0597">Phosphoprotein</keyword>
<organism evidence="12 13">
    <name type="scientific">Bambusicola thoracicus</name>
    <name type="common">Chinese bamboo-partridge</name>
    <name type="synonym">Perdix thoracica</name>
    <dbReference type="NCBI Taxonomy" id="9083"/>
    <lineage>
        <taxon>Eukaryota</taxon>
        <taxon>Metazoa</taxon>
        <taxon>Chordata</taxon>
        <taxon>Craniata</taxon>
        <taxon>Vertebrata</taxon>
        <taxon>Euteleostomi</taxon>
        <taxon>Archelosauria</taxon>
        <taxon>Archosauria</taxon>
        <taxon>Dinosauria</taxon>
        <taxon>Saurischia</taxon>
        <taxon>Theropoda</taxon>
        <taxon>Coelurosauria</taxon>
        <taxon>Aves</taxon>
        <taxon>Neognathae</taxon>
        <taxon>Galloanserae</taxon>
        <taxon>Galliformes</taxon>
        <taxon>Phasianidae</taxon>
        <taxon>Perdicinae</taxon>
        <taxon>Bambusicola</taxon>
    </lineage>
</organism>
<keyword evidence="9" id="KW-0539">Nucleus</keyword>
<feature type="compositionally biased region" description="Low complexity" evidence="10">
    <location>
        <begin position="49"/>
        <end position="66"/>
    </location>
</feature>
<evidence type="ECO:0000256" key="8">
    <source>
        <dbReference type="ARBA" id="ARBA00023163"/>
    </source>
</evidence>
<protein>
    <recommendedName>
        <fullName evidence="11">Zinc-finger domain-containing protein</fullName>
    </recommendedName>
</protein>
<name>A0A2P4TG23_BAMTH</name>
<sequence length="433" mass="48411">MAPQRPQGCAIQLVPVGNRLSTVLPQRRCSGRRTFTTFRSTKLIPMETSSSSDDSCDSFGSDSFASTKRKLRSDGREELAKIFHESSDDESFCGFSEKKIKGALKLESDSEENNVSADREAPLRLRKCTVPLKVALKFPPRRSGRMKAEVESPPEDVMPATDSDSDSEEKGPMFLEKRALNIKENKAMASVGSAALCGNCCAVRTEAVVSLGSLKLLQAPKRLPRRSLPRSALRRNPDRSSRPHTRSRSLIEGPPPPLPEEEDDDRYLLVRRRRMSGEDLEHDAQAPRRGHRGAMALPHIVRPVEEITEEELNNICGSAREKVYNRTMGSTCHQCRQKTIDTKTNCRNPDCIGVRGQFCGPCLRNRYGEDVRTALLDPTWRCPPCRGICNCSFCRQRDGRCATGVLVYLAKYHGYDNVHAYLKGLKQELGVED</sequence>